<evidence type="ECO:0000256" key="2">
    <source>
        <dbReference type="ARBA" id="ARBA00022857"/>
    </source>
</evidence>
<sequence length="275" mass="30490">MPKVFLVTGTSSGFGHDLIQEILNRGDIAIATARTPAILQFDNTTENNYMTLKLDVTDTESIKVAFAEAIKRFGRIDVVVNNAGYGLTGCFEEYTEEQIRMQMEVNFFGLINVTRESMSTMRAQKPSGGVIQQVTSVGGQRGAACFSLYAASKWAVEGFTESVSKEVKPEWGIKFTCVEPGGFRTDWAGRSMAFTERHPEYDHLDAKGSMMARNGTQPGDPRKAAKAFYDLAMMEDPPLRVLLGTDAYPAILARLEEEKRNFMKYEGISLSTDID</sequence>
<keyword evidence="2" id="KW-0521">NADP</keyword>
<keyword evidence="6" id="KW-1185">Reference proteome</keyword>
<dbReference type="InterPro" id="IPR051911">
    <property type="entry name" value="SDR_oxidoreductase"/>
</dbReference>
<dbReference type="VEuPathDB" id="FungiDB:PEXP_033910"/>
<evidence type="ECO:0000256" key="3">
    <source>
        <dbReference type="ARBA" id="ARBA00023002"/>
    </source>
</evidence>
<dbReference type="GeneID" id="27678564"/>
<dbReference type="InterPro" id="IPR002347">
    <property type="entry name" value="SDR_fam"/>
</dbReference>
<dbReference type="Proteomes" id="UP000030143">
    <property type="component" value="Unassembled WGS sequence"/>
</dbReference>
<dbReference type="Gene3D" id="3.40.50.720">
    <property type="entry name" value="NAD(P)-binding Rossmann-like Domain"/>
    <property type="match status" value="1"/>
</dbReference>
<dbReference type="PANTHER" id="PTHR43976">
    <property type="entry name" value="SHORT CHAIN DEHYDROGENASE"/>
    <property type="match status" value="1"/>
</dbReference>
<proteinExistence type="inferred from homology"/>
<dbReference type="HOGENOM" id="CLU_010194_2_9_1"/>
<dbReference type="CDD" id="cd05374">
    <property type="entry name" value="17beta-HSD-like_SDR_c"/>
    <property type="match status" value="1"/>
</dbReference>
<dbReference type="InterPro" id="IPR036291">
    <property type="entry name" value="NAD(P)-bd_dom_sf"/>
</dbReference>
<evidence type="ECO:0000313" key="5">
    <source>
        <dbReference type="EMBL" id="KGO53228.1"/>
    </source>
</evidence>
<dbReference type="PhylomeDB" id="A0A0A2IC36"/>
<gene>
    <name evidence="5" type="ORF">PEX2_058720</name>
</gene>
<evidence type="ECO:0000256" key="4">
    <source>
        <dbReference type="RuleBase" id="RU000363"/>
    </source>
</evidence>
<protein>
    <submittedName>
        <fullName evidence="5">Short-chain dehydrogenase/reductase SDR</fullName>
    </submittedName>
</protein>
<dbReference type="EMBL" id="JQFZ01000252">
    <property type="protein sequence ID" value="KGO53228.1"/>
    <property type="molecule type" value="Genomic_DNA"/>
</dbReference>
<name>A0A0A2IC36_PENEN</name>
<dbReference type="RefSeq" id="XP_016595867.1">
    <property type="nucleotide sequence ID" value="XM_016743145.1"/>
</dbReference>
<evidence type="ECO:0000313" key="6">
    <source>
        <dbReference type="Proteomes" id="UP000030143"/>
    </source>
</evidence>
<dbReference type="PRINTS" id="PR00080">
    <property type="entry name" value="SDRFAMILY"/>
</dbReference>
<accession>A0A0A2IC36</accession>
<dbReference type="Pfam" id="PF00106">
    <property type="entry name" value="adh_short"/>
    <property type="match status" value="1"/>
</dbReference>
<dbReference type="PROSITE" id="PS00061">
    <property type="entry name" value="ADH_SHORT"/>
    <property type="match status" value="1"/>
</dbReference>
<dbReference type="SUPFAM" id="SSF51735">
    <property type="entry name" value="NAD(P)-binding Rossmann-fold domains"/>
    <property type="match status" value="1"/>
</dbReference>
<dbReference type="PRINTS" id="PR00081">
    <property type="entry name" value="GDHRDH"/>
</dbReference>
<reference evidence="5 6" key="1">
    <citation type="journal article" date="2015" name="Mol. Plant Microbe Interact.">
        <title>Genome, transcriptome, and functional analyses of Penicillium expansum provide new insights into secondary metabolism and pathogenicity.</title>
        <authorList>
            <person name="Ballester A.R."/>
            <person name="Marcet-Houben M."/>
            <person name="Levin E."/>
            <person name="Sela N."/>
            <person name="Selma-Lazaro C."/>
            <person name="Carmona L."/>
            <person name="Wisniewski M."/>
            <person name="Droby S."/>
            <person name="Gonzalez-Candelas L."/>
            <person name="Gabaldon T."/>
        </authorList>
    </citation>
    <scope>NUCLEOTIDE SEQUENCE [LARGE SCALE GENOMIC DNA]</scope>
    <source>
        <strain evidence="5 6">MD-8</strain>
    </source>
</reference>
<organism evidence="5 6">
    <name type="scientific">Penicillium expansum</name>
    <name type="common">Blue mold rot fungus</name>
    <dbReference type="NCBI Taxonomy" id="27334"/>
    <lineage>
        <taxon>Eukaryota</taxon>
        <taxon>Fungi</taxon>
        <taxon>Dikarya</taxon>
        <taxon>Ascomycota</taxon>
        <taxon>Pezizomycotina</taxon>
        <taxon>Eurotiomycetes</taxon>
        <taxon>Eurotiomycetidae</taxon>
        <taxon>Eurotiales</taxon>
        <taxon>Aspergillaceae</taxon>
        <taxon>Penicillium</taxon>
    </lineage>
</organism>
<dbReference type="GO" id="GO:0016491">
    <property type="term" value="F:oxidoreductase activity"/>
    <property type="evidence" value="ECO:0007669"/>
    <property type="project" value="UniProtKB-KW"/>
</dbReference>
<dbReference type="AlphaFoldDB" id="A0A0A2IC36"/>
<keyword evidence="3" id="KW-0560">Oxidoreductase</keyword>
<evidence type="ECO:0000256" key="1">
    <source>
        <dbReference type="ARBA" id="ARBA00006484"/>
    </source>
</evidence>
<comment type="caution">
    <text evidence="5">The sequence shown here is derived from an EMBL/GenBank/DDBJ whole genome shotgun (WGS) entry which is preliminary data.</text>
</comment>
<dbReference type="STRING" id="27334.A0A0A2IC36"/>
<dbReference type="InterPro" id="IPR020904">
    <property type="entry name" value="Sc_DH/Rdtase_CS"/>
</dbReference>
<comment type="similarity">
    <text evidence="1 4">Belongs to the short-chain dehydrogenases/reductases (SDR) family.</text>
</comment>
<dbReference type="OrthoDB" id="1274115at2759"/>
<dbReference type="PANTHER" id="PTHR43976:SF16">
    <property type="entry name" value="SHORT-CHAIN DEHYDROGENASE_REDUCTASE FAMILY PROTEIN"/>
    <property type="match status" value="1"/>
</dbReference>